<dbReference type="Gene3D" id="3.10.560.10">
    <property type="entry name" value="Outer membrane lipoprotein wza domain like"/>
    <property type="match status" value="1"/>
</dbReference>
<feature type="region of interest" description="Disordered" evidence="1">
    <location>
        <begin position="133"/>
        <end position="158"/>
    </location>
</feature>
<feature type="domain" description="Helix-hairpin-helix DNA-binding motif class 1" evidence="3">
    <location>
        <begin position="199"/>
        <end position="218"/>
    </location>
</feature>
<dbReference type="GO" id="GO:0015628">
    <property type="term" value="P:protein secretion by the type II secretion system"/>
    <property type="evidence" value="ECO:0007669"/>
    <property type="project" value="TreeGrafter"/>
</dbReference>
<dbReference type="AlphaFoldDB" id="A0A0R1SE84"/>
<evidence type="ECO:0000256" key="1">
    <source>
        <dbReference type="SAM" id="MobiDB-lite"/>
    </source>
</evidence>
<dbReference type="InterPro" id="IPR004509">
    <property type="entry name" value="Competence_ComEA_HhH"/>
</dbReference>
<evidence type="ECO:0000259" key="3">
    <source>
        <dbReference type="SMART" id="SM00278"/>
    </source>
</evidence>
<dbReference type="GO" id="GO:0006281">
    <property type="term" value="P:DNA repair"/>
    <property type="evidence" value="ECO:0007669"/>
    <property type="project" value="InterPro"/>
</dbReference>
<dbReference type="PANTHER" id="PTHR21180">
    <property type="entry name" value="ENDONUCLEASE/EXONUCLEASE/PHOSPHATASE FAMILY DOMAIN-CONTAINING PROTEIN 1"/>
    <property type="match status" value="1"/>
</dbReference>
<dbReference type="Pfam" id="PF12836">
    <property type="entry name" value="HHH_3"/>
    <property type="match status" value="1"/>
</dbReference>
<organism evidence="4 5">
    <name type="scientific">Lactobacillus psittaci DSM 15354</name>
    <dbReference type="NCBI Taxonomy" id="1122152"/>
    <lineage>
        <taxon>Bacteria</taxon>
        <taxon>Bacillati</taxon>
        <taxon>Bacillota</taxon>
        <taxon>Bacilli</taxon>
        <taxon>Lactobacillales</taxon>
        <taxon>Lactobacillaceae</taxon>
        <taxon>Lactobacillus</taxon>
    </lineage>
</organism>
<dbReference type="STRING" id="1122152.GCA_000425905_00178"/>
<keyword evidence="5" id="KW-1185">Reference proteome</keyword>
<dbReference type="InterPro" id="IPR010994">
    <property type="entry name" value="RuvA_2-like"/>
</dbReference>
<evidence type="ECO:0000313" key="4">
    <source>
        <dbReference type="EMBL" id="KRL63499.1"/>
    </source>
</evidence>
<dbReference type="SMART" id="SM00278">
    <property type="entry name" value="HhH1"/>
    <property type="match status" value="2"/>
</dbReference>
<dbReference type="SUPFAM" id="SSF47781">
    <property type="entry name" value="RuvA domain 2-like"/>
    <property type="match status" value="1"/>
</dbReference>
<feature type="transmembrane region" description="Helical" evidence="2">
    <location>
        <begin position="15"/>
        <end position="33"/>
    </location>
</feature>
<dbReference type="EMBL" id="AZFB01000003">
    <property type="protein sequence ID" value="KRL63499.1"/>
    <property type="molecule type" value="Genomic_DNA"/>
</dbReference>
<dbReference type="Gene3D" id="1.10.150.280">
    <property type="entry name" value="AF1531-like domain"/>
    <property type="match status" value="1"/>
</dbReference>
<dbReference type="PANTHER" id="PTHR21180:SF32">
    <property type="entry name" value="ENDONUCLEASE_EXONUCLEASE_PHOSPHATASE FAMILY DOMAIN-CONTAINING PROTEIN 1"/>
    <property type="match status" value="1"/>
</dbReference>
<protein>
    <submittedName>
        <fullName evidence="4">Competence protein ComEA</fullName>
    </submittedName>
</protein>
<dbReference type="GO" id="GO:0015627">
    <property type="term" value="C:type II protein secretion system complex"/>
    <property type="evidence" value="ECO:0007669"/>
    <property type="project" value="TreeGrafter"/>
</dbReference>
<dbReference type="PATRIC" id="fig|1122152.4.peg.755"/>
<accession>A0A0R1SE84</accession>
<dbReference type="OrthoDB" id="9790239at2"/>
<feature type="compositionally biased region" description="Low complexity" evidence="1">
    <location>
        <begin position="137"/>
        <end position="157"/>
    </location>
</feature>
<evidence type="ECO:0000256" key="2">
    <source>
        <dbReference type="SAM" id="Phobius"/>
    </source>
</evidence>
<reference evidence="4 5" key="1">
    <citation type="journal article" date="2015" name="Genome Announc.">
        <title>Expanding the biotechnology potential of lactobacilli through comparative genomics of 213 strains and associated genera.</title>
        <authorList>
            <person name="Sun Z."/>
            <person name="Harris H.M."/>
            <person name="McCann A."/>
            <person name="Guo C."/>
            <person name="Argimon S."/>
            <person name="Zhang W."/>
            <person name="Yang X."/>
            <person name="Jeffery I.B."/>
            <person name="Cooney J.C."/>
            <person name="Kagawa T.F."/>
            <person name="Liu W."/>
            <person name="Song Y."/>
            <person name="Salvetti E."/>
            <person name="Wrobel A."/>
            <person name="Rasinkangas P."/>
            <person name="Parkhill J."/>
            <person name="Rea M.C."/>
            <person name="O'Sullivan O."/>
            <person name="Ritari J."/>
            <person name="Douillard F.P."/>
            <person name="Paul Ross R."/>
            <person name="Yang R."/>
            <person name="Briner A.E."/>
            <person name="Felis G.E."/>
            <person name="de Vos W.M."/>
            <person name="Barrangou R."/>
            <person name="Klaenhammer T.R."/>
            <person name="Caufield P.W."/>
            <person name="Cui Y."/>
            <person name="Zhang H."/>
            <person name="O'Toole P.W."/>
        </authorList>
    </citation>
    <scope>NUCLEOTIDE SEQUENCE [LARGE SCALE GENOMIC DNA]</scope>
    <source>
        <strain evidence="4 5">DSM 15354</strain>
    </source>
</reference>
<dbReference type="eggNOG" id="COG1555">
    <property type="taxonomic scope" value="Bacteria"/>
</dbReference>
<dbReference type="RefSeq" id="WP_027825480.1">
    <property type="nucleotide sequence ID" value="NZ_AZFB01000003.1"/>
</dbReference>
<feature type="domain" description="Helix-hairpin-helix DNA-binding motif class 1" evidence="3">
    <location>
        <begin position="169"/>
        <end position="188"/>
    </location>
</feature>
<dbReference type="Pfam" id="PF10531">
    <property type="entry name" value="SLBB"/>
    <property type="match status" value="1"/>
</dbReference>
<keyword evidence="2" id="KW-0472">Membrane</keyword>
<dbReference type="Proteomes" id="UP000051931">
    <property type="component" value="Unassembled WGS sequence"/>
</dbReference>
<dbReference type="NCBIfam" id="TIGR00426">
    <property type="entry name" value="competence protein ComEA helix-hairpin-helix repeat region"/>
    <property type="match status" value="1"/>
</dbReference>
<sequence>MDFEQIKDWILEKKVIVIGVILALVGVFIFFKAPDQSTSENNQALLTEAQSSKKDESNISSLQSSSDNNKSEVTVDISGAIKNQGVYTLKNGARIDNLIKVAGGLTGSADLKAINRATLLKDGDKIYIPSQGENAPAASISQTTTSSSSSTSGASTSGEKIHLNSATAADLQKLNGVGAKKAEQIIAYREQNGPFKSVEDLTKVSGIGEKTLAAFKDQLEL</sequence>
<proteinExistence type="predicted"/>
<keyword evidence="2" id="KW-0812">Transmembrane</keyword>
<dbReference type="InterPro" id="IPR019554">
    <property type="entry name" value="Soluble_ligand-bd"/>
</dbReference>
<keyword evidence="2" id="KW-1133">Transmembrane helix</keyword>
<dbReference type="InterPro" id="IPR003583">
    <property type="entry name" value="Hlx-hairpin-Hlx_DNA-bd_motif"/>
</dbReference>
<dbReference type="GO" id="GO:0003677">
    <property type="term" value="F:DNA binding"/>
    <property type="evidence" value="ECO:0007669"/>
    <property type="project" value="InterPro"/>
</dbReference>
<comment type="caution">
    <text evidence="4">The sequence shown here is derived from an EMBL/GenBank/DDBJ whole genome shotgun (WGS) entry which is preliminary data.</text>
</comment>
<name>A0A0R1SE84_9LACO</name>
<evidence type="ECO:0000313" key="5">
    <source>
        <dbReference type="Proteomes" id="UP000051931"/>
    </source>
</evidence>
<gene>
    <name evidence="4" type="ORF">FC23_GL000741</name>
</gene>
<dbReference type="InterPro" id="IPR051675">
    <property type="entry name" value="Endo/Exo/Phosphatase_dom_1"/>
</dbReference>